<keyword evidence="7 8" id="KW-0119">Carbohydrate metabolism</keyword>
<keyword evidence="6 8" id="KW-0413">Isomerase</keyword>
<dbReference type="PANTHER" id="PTHR10091">
    <property type="entry name" value="ALDOSE-1-EPIMERASE"/>
    <property type="match status" value="1"/>
</dbReference>
<evidence type="ECO:0000256" key="7">
    <source>
        <dbReference type="ARBA" id="ARBA00023277"/>
    </source>
</evidence>
<reference evidence="12 13" key="1">
    <citation type="journal article" date="2017" name="Int. J. Syst. Evol. Microbiol.">
        <title>Desulfovibrio senegalensis sp. nov., a mesophilic sulfate reducer isolated from marine sediment.</title>
        <authorList>
            <person name="Thioye A."/>
            <person name="Gam Z.B.A."/>
            <person name="Mbengue M."/>
            <person name="Cayol J.L."/>
            <person name="Joseph-Bartoli M."/>
            <person name="Toure-Kane C."/>
            <person name="Labat M."/>
        </authorList>
    </citation>
    <scope>NUCLEOTIDE SEQUENCE [LARGE SCALE GENOMIC DNA]</scope>
    <source>
        <strain evidence="12 13">DSM 101509</strain>
    </source>
</reference>
<keyword evidence="13" id="KW-1185">Reference proteome</keyword>
<dbReference type="GO" id="GO:0033499">
    <property type="term" value="P:galactose catabolic process via UDP-galactose, Leloir pathway"/>
    <property type="evidence" value="ECO:0007669"/>
    <property type="project" value="TreeGrafter"/>
</dbReference>
<dbReference type="NCBIfam" id="NF008277">
    <property type="entry name" value="PRK11055.1"/>
    <property type="match status" value="1"/>
</dbReference>
<dbReference type="AlphaFoldDB" id="A0A6N6N4W6"/>
<evidence type="ECO:0000256" key="4">
    <source>
        <dbReference type="ARBA" id="ARBA00013185"/>
    </source>
</evidence>
<dbReference type="InterPro" id="IPR011013">
    <property type="entry name" value="Gal_mutarotase_sf_dom"/>
</dbReference>
<dbReference type="GO" id="GO:0030246">
    <property type="term" value="F:carbohydrate binding"/>
    <property type="evidence" value="ECO:0007669"/>
    <property type="project" value="InterPro"/>
</dbReference>
<dbReference type="EC" id="5.1.3.3" evidence="4 8"/>
<feature type="active site" description="Proton acceptor" evidence="9">
    <location>
        <position position="317"/>
    </location>
</feature>
<dbReference type="PIRSF" id="PIRSF005096">
    <property type="entry name" value="GALM"/>
    <property type="match status" value="1"/>
</dbReference>
<proteinExistence type="inferred from homology"/>
<comment type="caution">
    <text evidence="12">The sequence shown here is derived from an EMBL/GenBank/DDBJ whole genome shotgun (WGS) entry which is preliminary data.</text>
</comment>
<evidence type="ECO:0000256" key="6">
    <source>
        <dbReference type="ARBA" id="ARBA00023235"/>
    </source>
</evidence>
<dbReference type="EMBL" id="WAIE01000001">
    <property type="protein sequence ID" value="KAB1443222.1"/>
    <property type="molecule type" value="Genomic_DNA"/>
</dbReference>
<feature type="binding site" evidence="11">
    <location>
        <begin position="82"/>
        <end position="83"/>
    </location>
    <ligand>
        <name>beta-D-galactose</name>
        <dbReference type="ChEBI" id="CHEBI:27667"/>
    </ligand>
</feature>
<dbReference type="InterPro" id="IPR047215">
    <property type="entry name" value="Galactose_mutarotase-like"/>
</dbReference>
<dbReference type="InterPro" id="IPR008183">
    <property type="entry name" value="Aldose_1/G6P_1-epimerase"/>
</dbReference>
<dbReference type="Gene3D" id="2.70.98.10">
    <property type="match status" value="1"/>
</dbReference>
<comment type="catalytic activity">
    <reaction evidence="1 8">
        <text>alpha-D-glucose = beta-D-glucose</text>
        <dbReference type="Rhea" id="RHEA:10264"/>
        <dbReference type="ChEBI" id="CHEBI:15903"/>
        <dbReference type="ChEBI" id="CHEBI:17925"/>
        <dbReference type="EC" id="5.1.3.3"/>
    </reaction>
</comment>
<evidence type="ECO:0000256" key="5">
    <source>
        <dbReference type="ARBA" id="ARBA00014165"/>
    </source>
</evidence>
<feature type="binding site" evidence="11">
    <location>
        <begin position="181"/>
        <end position="183"/>
    </location>
    <ligand>
        <name>beta-D-galactose</name>
        <dbReference type="ChEBI" id="CHEBI:27667"/>
    </ligand>
</feature>
<dbReference type="PROSITE" id="PS00545">
    <property type="entry name" value="ALDOSE_1_EPIMERASE"/>
    <property type="match status" value="1"/>
</dbReference>
<evidence type="ECO:0000256" key="3">
    <source>
        <dbReference type="ARBA" id="ARBA00006206"/>
    </source>
</evidence>
<evidence type="ECO:0000256" key="10">
    <source>
        <dbReference type="PIRSR" id="PIRSR005096-2"/>
    </source>
</evidence>
<dbReference type="UniPathway" id="UPA00242"/>
<dbReference type="InterPro" id="IPR014718">
    <property type="entry name" value="GH-type_carb-bd"/>
</dbReference>
<dbReference type="GO" id="GO:0004034">
    <property type="term" value="F:aldose 1-epimerase activity"/>
    <property type="evidence" value="ECO:0007669"/>
    <property type="project" value="UniProtKB-EC"/>
</dbReference>
<name>A0A6N6N4W6_9BACT</name>
<evidence type="ECO:0000256" key="9">
    <source>
        <dbReference type="PIRSR" id="PIRSR005096-1"/>
    </source>
</evidence>
<dbReference type="InterPro" id="IPR018052">
    <property type="entry name" value="Ald1_epimerase_CS"/>
</dbReference>
<feature type="active site" description="Proton donor" evidence="9">
    <location>
        <position position="181"/>
    </location>
</feature>
<dbReference type="OrthoDB" id="9779408at2"/>
<accession>A0A6N6N4W6</accession>
<protein>
    <recommendedName>
        <fullName evidence="5 8">Aldose 1-epimerase</fullName>
        <ecNumber evidence="4 8">5.1.3.3</ecNumber>
    </recommendedName>
</protein>
<evidence type="ECO:0000256" key="1">
    <source>
        <dbReference type="ARBA" id="ARBA00001614"/>
    </source>
</evidence>
<dbReference type="InterPro" id="IPR015443">
    <property type="entry name" value="Aldose_1-epimerase"/>
</dbReference>
<dbReference type="Proteomes" id="UP000438699">
    <property type="component" value="Unassembled WGS sequence"/>
</dbReference>
<dbReference type="RefSeq" id="WP_151149554.1">
    <property type="nucleotide sequence ID" value="NZ_WAIE01000001.1"/>
</dbReference>
<sequence>MDDAGFERRPWGRTPDGTEVELIRLFCGAMRLDVSTYGATVVSLRVPDSNGKPGEVVLGYDSLQGYLDDPCCFGCVVGRVANRISNARFVLNGTEYAVDRNHGQHHLHGGARGFHRRVWRAEVSQTGQGPRVELTRRSPDGEQGFPGTVHARVVYALTGNSLRMTLGADAEDDTVVNMTNHAYFNLEGPGRTCLEHELWVDSDRFLDVNEELIPTGGLFAVTGTPFDFSEPKSLGAQIDSGHPLMQAGSGYDHFYVLDDSARWPQYAVRVRAPESGRVMEMRTTCPGFQLYSGNHIPKGLFGRGGEVYGPRLGFCLEAQGYPDAPNRPEFPSVALAAGEGVTHETEYRFVSVGGAGDSNDHMKNR</sequence>
<dbReference type="GO" id="GO:0006006">
    <property type="term" value="P:glucose metabolic process"/>
    <property type="evidence" value="ECO:0007669"/>
    <property type="project" value="TreeGrafter"/>
</dbReference>
<evidence type="ECO:0000256" key="2">
    <source>
        <dbReference type="ARBA" id="ARBA00005028"/>
    </source>
</evidence>
<comment type="pathway">
    <text evidence="2 8">Carbohydrate metabolism; hexose metabolism.</text>
</comment>
<evidence type="ECO:0000313" key="13">
    <source>
        <dbReference type="Proteomes" id="UP000438699"/>
    </source>
</evidence>
<evidence type="ECO:0000256" key="11">
    <source>
        <dbReference type="PIRSR" id="PIRSR005096-3"/>
    </source>
</evidence>
<feature type="binding site" evidence="10">
    <location>
        <position position="252"/>
    </location>
    <ligand>
        <name>beta-D-galactose</name>
        <dbReference type="ChEBI" id="CHEBI:27667"/>
    </ligand>
</feature>
<dbReference type="PANTHER" id="PTHR10091:SF0">
    <property type="entry name" value="GALACTOSE MUTAROTASE"/>
    <property type="match status" value="1"/>
</dbReference>
<dbReference type="CDD" id="cd09019">
    <property type="entry name" value="galactose_mutarotase_like"/>
    <property type="match status" value="1"/>
</dbReference>
<organism evidence="12 13">
    <name type="scientific">Pseudodesulfovibrio senegalensis</name>
    <dbReference type="NCBI Taxonomy" id="1721087"/>
    <lineage>
        <taxon>Bacteria</taxon>
        <taxon>Pseudomonadati</taxon>
        <taxon>Thermodesulfobacteriota</taxon>
        <taxon>Desulfovibrionia</taxon>
        <taxon>Desulfovibrionales</taxon>
        <taxon>Desulfovibrionaceae</taxon>
    </lineage>
</organism>
<evidence type="ECO:0000256" key="8">
    <source>
        <dbReference type="PIRNR" id="PIRNR005096"/>
    </source>
</evidence>
<evidence type="ECO:0000313" key="12">
    <source>
        <dbReference type="EMBL" id="KAB1443222.1"/>
    </source>
</evidence>
<dbReference type="SUPFAM" id="SSF74650">
    <property type="entry name" value="Galactose mutarotase-like"/>
    <property type="match status" value="1"/>
</dbReference>
<dbReference type="Pfam" id="PF01263">
    <property type="entry name" value="Aldose_epim"/>
    <property type="match status" value="1"/>
</dbReference>
<gene>
    <name evidence="12" type="ORF">F8A88_02860</name>
</gene>
<comment type="similarity">
    <text evidence="3 8">Belongs to the aldose epimerase family.</text>
</comment>